<evidence type="ECO:0000256" key="3">
    <source>
        <dbReference type="ARBA" id="ARBA00004632"/>
    </source>
</evidence>
<evidence type="ECO:0000256" key="6">
    <source>
        <dbReference type="ARBA" id="ARBA00022490"/>
    </source>
</evidence>
<dbReference type="GO" id="GO:0005743">
    <property type="term" value="C:mitochondrial inner membrane"/>
    <property type="evidence" value="ECO:0007669"/>
    <property type="project" value="UniProtKB-SubCell"/>
</dbReference>
<dbReference type="GO" id="GO:0006915">
    <property type="term" value="P:apoptotic process"/>
    <property type="evidence" value="ECO:0007669"/>
    <property type="project" value="UniProtKB-KW"/>
</dbReference>
<evidence type="ECO:0000256" key="2">
    <source>
        <dbReference type="ARBA" id="ARBA00004569"/>
    </source>
</evidence>
<reference evidence="28" key="1">
    <citation type="submission" date="2023-01" db="EMBL/GenBank/DDBJ databases">
        <title>Genome assembly of the deep-sea coral Lophelia pertusa.</title>
        <authorList>
            <person name="Herrera S."/>
            <person name="Cordes E."/>
        </authorList>
    </citation>
    <scope>NUCLEOTIDE SEQUENCE</scope>
    <source>
        <strain evidence="28">USNM1676648</strain>
        <tissue evidence="28">Polyp</tissue>
    </source>
</reference>
<evidence type="ECO:0000256" key="7">
    <source>
        <dbReference type="ARBA" id="ARBA00022703"/>
    </source>
</evidence>
<evidence type="ECO:0000256" key="21">
    <source>
        <dbReference type="ARBA" id="ARBA00043210"/>
    </source>
</evidence>
<keyword evidence="9" id="KW-0378">Hydrolase</keyword>
<comment type="catalytic activity">
    <reaction evidence="25">
        <text>dodecanoyl-CoA + H2O = dodecanoate + CoA + H(+)</text>
        <dbReference type="Rhea" id="RHEA:30135"/>
        <dbReference type="ChEBI" id="CHEBI:15377"/>
        <dbReference type="ChEBI" id="CHEBI:15378"/>
        <dbReference type="ChEBI" id="CHEBI:18262"/>
        <dbReference type="ChEBI" id="CHEBI:57287"/>
        <dbReference type="ChEBI" id="CHEBI:57375"/>
    </reaction>
    <physiologicalReaction direction="left-to-right" evidence="25">
        <dbReference type="Rhea" id="RHEA:30136"/>
    </physiologicalReaction>
</comment>
<dbReference type="PANTHER" id="PTHR12418:SF19">
    <property type="entry name" value="ACYL-COENZYME A THIOESTERASE THEM4"/>
    <property type="match status" value="1"/>
</dbReference>
<evidence type="ECO:0000313" key="29">
    <source>
        <dbReference type="Proteomes" id="UP001163046"/>
    </source>
</evidence>
<dbReference type="OrthoDB" id="506431at2759"/>
<dbReference type="EC" id="3.1.2.2" evidence="19"/>
<sequence length="267" mass="29785">MRLQSQSHNDRVTVAFYLRHRSGARLFKVMCQCHLLLPKTSPFVAHTVLLNTAAHRISVPVFNKAENGQMGDIEANSASVPNDTWTAESCELYKRLTSDLLENGDWCEHKPSLYKGERRLFTKALVTEYPGKFFEYAFIFSRMEQRLQGVIQFGPYTQGPPGCVHGGASAAMMDSAIGVCVNRSFSHCVTASLSMNYKSFLPLGCTTLVESWVEKVEGRKIFASAELKSPDGKLTYVTANALFIQLEPQGKSSDVVDGMQKQWGKRD</sequence>
<name>A0A9X0D2K4_9CNID</name>
<dbReference type="CDD" id="cd03443">
    <property type="entry name" value="PaaI_thioesterase"/>
    <property type="match status" value="1"/>
</dbReference>
<evidence type="ECO:0000256" key="18">
    <source>
        <dbReference type="ARBA" id="ARBA00038456"/>
    </source>
</evidence>
<keyword evidence="13" id="KW-0496">Mitochondrion</keyword>
<evidence type="ECO:0000256" key="5">
    <source>
        <dbReference type="ARBA" id="ARBA00022475"/>
    </source>
</evidence>
<protein>
    <recommendedName>
        <fullName evidence="20">Acyl-coenzyme A thioesterase THEM4</fullName>
        <ecNumber evidence="19">3.1.2.2</ecNumber>
    </recommendedName>
    <alternativeName>
        <fullName evidence="21">Thioesterase superfamily member 4</fullName>
    </alternativeName>
</protein>
<comment type="catalytic activity">
    <reaction evidence="17">
        <text>(9Z)-octadecenoyl-CoA + H2O = (9Z)-octadecenoate + CoA + H(+)</text>
        <dbReference type="Rhea" id="RHEA:40139"/>
        <dbReference type="ChEBI" id="CHEBI:15377"/>
        <dbReference type="ChEBI" id="CHEBI:15378"/>
        <dbReference type="ChEBI" id="CHEBI:30823"/>
        <dbReference type="ChEBI" id="CHEBI:57287"/>
        <dbReference type="ChEBI" id="CHEBI:57387"/>
    </reaction>
    <physiologicalReaction direction="left-to-right" evidence="17">
        <dbReference type="Rhea" id="RHEA:40140"/>
    </physiologicalReaction>
</comment>
<evidence type="ECO:0000256" key="14">
    <source>
        <dbReference type="ARBA" id="ARBA00023136"/>
    </source>
</evidence>
<keyword evidence="10" id="KW-0276">Fatty acid metabolism</keyword>
<evidence type="ECO:0000256" key="12">
    <source>
        <dbReference type="ARBA" id="ARBA00023098"/>
    </source>
</evidence>
<keyword evidence="14" id="KW-0472">Membrane</keyword>
<evidence type="ECO:0000256" key="4">
    <source>
        <dbReference type="ARBA" id="ARBA00004637"/>
    </source>
</evidence>
<dbReference type="GO" id="GO:0016787">
    <property type="term" value="F:hydrolase activity"/>
    <property type="evidence" value="ECO:0007669"/>
    <property type="project" value="UniProtKB-KW"/>
</dbReference>
<accession>A0A9X0D2K4</accession>
<evidence type="ECO:0000256" key="23">
    <source>
        <dbReference type="ARBA" id="ARBA00047734"/>
    </source>
</evidence>
<comment type="catalytic activity">
    <reaction evidence="23">
        <text>hexadecanoyl-CoA + H2O = hexadecanoate + CoA + H(+)</text>
        <dbReference type="Rhea" id="RHEA:16645"/>
        <dbReference type="ChEBI" id="CHEBI:7896"/>
        <dbReference type="ChEBI" id="CHEBI:15377"/>
        <dbReference type="ChEBI" id="CHEBI:15378"/>
        <dbReference type="ChEBI" id="CHEBI:57287"/>
        <dbReference type="ChEBI" id="CHEBI:57379"/>
        <dbReference type="EC" id="3.1.2.2"/>
    </reaction>
    <physiologicalReaction direction="left-to-right" evidence="23">
        <dbReference type="Rhea" id="RHEA:16646"/>
    </physiologicalReaction>
</comment>
<evidence type="ECO:0000256" key="17">
    <source>
        <dbReference type="ARBA" id="ARBA00037002"/>
    </source>
</evidence>
<keyword evidence="8" id="KW-0999">Mitochondrion inner membrane</keyword>
<evidence type="ECO:0000256" key="25">
    <source>
        <dbReference type="ARBA" id="ARBA00048074"/>
    </source>
</evidence>
<comment type="catalytic activity">
    <reaction evidence="26">
        <text>tetradecanoyl-CoA + H2O = tetradecanoate + CoA + H(+)</text>
        <dbReference type="Rhea" id="RHEA:40119"/>
        <dbReference type="ChEBI" id="CHEBI:15377"/>
        <dbReference type="ChEBI" id="CHEBI:15378"/>
        <dbReference type="ChEBI" id="CHEBI:30807"/>
        <dbReference type="ChEBI" id="CHEBI:57287"/>
        <dbReference type="ChEBI" id="CHEBI:57385"/>
    </reaction>
    <physiologicalReaction direction="left-to-right" evidence="26">
        <dbReference type="Rhea" id="RHEA:40120"/>
    </physiologicalReaction>
</comment>
<dbReference type="InterPro" id="IPR006683">
    <property type="entry name" value="Thioestr_dom"/>
</dbReference>
<evidence type="ECO:0000256" key="1">
    <source>
        <dbReference type="ARBA" id="ARBA00004496"/>
    </source>
</evidence>
<evidence type="ECO:0000256" key="10">
    <source>
        <dbReference type="ARBA" id="ARBA00022832"/>
    </source>
</evidence>
<proteinExistence type="inferred from homology"/>
<evidence type="ECO:0000256" key="20">
    <source>
        <dbReference type="ARBA" id="ARBA00040123"/>
    </source>
</evidence>
<keyword evidence="5" id="KW-1003">Cell membrane</keyword>
<feature type="domain" description="Thioesterase" evidence="27">
    <location>
        <begin position="162"/>
        <end position="234"/>
    </location>
</feature>
<comment type="catalytic activity">
    <reaction evidence="22">
        <text>octanoyl-CoA + H2O = octanoate + CoA + H(+)</text>
        <dbReference type="Rhea" id="RHEA:30143"/>
        <dbReference type="ChEBI" id="CHEBI:15377"/>
        <dbReference type="ChEBI" id="CHEBI:15378"/>
        <dbReference type="ChEBI" id="CHEBI:25646"/>
        <dbReference type="ChEBI" id="CHEBI:57287"/>
        <dbReference type="ChEBI" id="CHEBI:57386"/>
    </reaction>
    <physiologicalReaction direction="left-to-right" evidence="22">
        <dbReference type="Rhea" id="RHEA:30144"/>
    </physiologicalReaction>
</comment>
<comment type="catalytic activity">
    <reaction evidence="24">
        <text>decanoyl-CoA + H2O = decanoate + CoA + H(+)</text>
        <dbReference type="Rhea" id="RHEA:40059"/>
        <dbReference type="ChEBI" id="CHEBI:15377"/>
        <dbReference type="ChEBI" id="CHEBI:15378"/>
        <dbReference type="ChEBI" id="CHEBI:27689"/>
        <dbReference type="ChEBI" id="CHEBI:57287"/>
        <dbReference type="ChEBI" id="CHEBI:61430"/>
    </reaction>
    <physiologicalReaction direction="left-to-right" evidence="24">
        <dbReference type="Rhea" id="RHEA:40060"/>
    </physiologicalReaction>
</comment>
<gene>
    <name evidence="28" type="primary">THEM4</name>
    <name evidence="28" type="ORF">OS493_021216</name>
</gene>
<evidence type="ECO:0000313" key="28">
    <source>
        <dbReference type="EMBL" id="KAJ7384585.1"/>
    </source>
</evidence>
<comment type="caution">
    <text evidence="28">The sequence shown here is derived from an EMBL/GenBank/DDBJ whole genome shotgun (WGS) entry which is preliminary data.</text>
</comment>
<dbReference type="GO" id="GO:0032587">
    <property type="term" value="C:ruffle membrane"/>
    <property type="evidence" value="ECO:0007669"/>
    <property type="project" value="UniProtKB-SubCell"/>
</dbReference>
<keyword evidence="6" id="KW-0963">Cytoplasm</keyword>
<evidence type="ECO:0000256" key="13">
    <source>
        <dbReference type="ARBA" id="ARBA00023128"/>
    </source>
</evidence>
<dbReference type="EMBL" id="MU825886">
    <property type="protein sequence ID" value="KAJ7384585.1"/>
    <property type="molecule type" value="Genomic_DNA"/>
</dbReference>
<dbReference type="Pfam" id="PF03061">
    <property type="entry name" value="4HBT"/>
    <property type="match status" value="1"/>
</dbReference>
<comment type="catalytic activity">
    <reaction evidence="16">
        <text>(5Z,8Z,11Z,14Z)-eicosatetraenoyl-CoA + H2O = (5Z,8Z,11Z,14Z)-eicosatetraenoate + CoA + H(+)</text>
        <dbReference type="Rhea" id="RHEA:40151"/>
        <dbReference type="ChEBI" id="CHEBI:15377"/>
        <dbReference type="ChEBI" id="CHEBI:15378"/>
        <dbReference type="ChEBI" id="CHEBI:32395"/>
        <dbReference type="ChEBI" id="CHEBI:57287"/>
        <dbReference type="ChEBI" id="CHEBI:57368"/>
    </reaction>
    <physiologicalReaction direction="left-to-right" evidence="16">
        <dbReference type="Rhea" id="RHEA:40152"/>
    </physiologicalReaction>
</comment>
<dbReference type="Proteomes" id="UP001163046">
    <property type="component" value="Unassembled WGS sequence"/>
</dbReference>
<organism evidence="28 29">
    <name type="scientific">Desmophyllum pertusum</name>
    <dbReference type="NCBI Taxonomy" id="174260"/>
    <lineage>
        <taxon>Eukaryota</taxon>
        <taxon>Metazoa</taxon>
        <taxon>Cnidaria</taxon>
        <taxon>Anthozoa</taxon>
        <taxon>Hexacorallia</taxon>
        <taxon>Scleractinia</taxon>
        <taxon>Caryophylliina</taxon>
        <taxon>Caryophylliidae</taxon>
        <taxon>Desmophyllum</taxon>
    </lineage>
</organism>
<dbReference type="SUPFAM" id="SSF54637">
    <property type="entry name" value="Thioesterase/thiol ester dehydrase-isomerase"/>
    <property type="match status" value="1"/>
</dbReference>
<evidence type="ECO:0000256" key="9">
    <source>
        <dbReference type="ARBA" id="ARBA00022801"/>
    </source>
</evidence>
<keyword evidence="11" id="KW-0809">Transit peptide</keyword>
<evidence type="ECO:0000256" key="15">
    <source>
        <dbReference type="ARBA" id="ARBA00023273"/>
    </source>
</evidence>
<evidence type="ECO:0000256" key="19">
    <source>
        <dbReference type="ARBA" id="ARBA00038848"/>
    </source>
</evidence>
<dbReference type="AlphaFoldDB" id="A0A9X0D2K4"/>
<comment type="similarity">
    <text evidence="18">Belongs to the THEM4/THEM5 thioesterase family.</text>
</comment>
<evidence type="ECO:0000256" key="11">
    <source>
        <dbReference type="ARBA" id="ARBA00022946"/>
    </source>
</evidence>
<evidence type="ECO:0000259" key="27">
    <source>
        <dbReference type="Pfam" id="PF03061"/>
    </source>
</evidence>
<dbReference type="InterPro" id="IPR052365">
    <property type="entry name" value="THEM4/THEM5_acyl-CoA_thioest"/>
</dbReference>
<dbReference type="InterPro" id="IPR029069">
    <property type="entry name" value="HotDog_dom_sf"/>
</dbReference>
<dbReference type="Gene3D" id="3.10.129.10">
    <property type="entry name" value="Hotdog Thioesterase"/>
    <property type="match status" value="1"/>
</dbReference>
<keyword evidence="15" id="KW-0966">Cell projection</keyword>
<dbReference type="GO" id="GO:0006631">
    <property type="term" value="P:fatty acid metabolic process"/>
    <property type="evidence" value="ECO:0007669"/>
    <property type="project" value="UniProtKB-KW"/>
</dbReference>
<comment type="subcellular location">
    <subcellularLocation>
        <location evidence="3">Cell projection</location>
        <location evidence="3">Ruffle membrane</location>
    </subcellularLocation>
    <subcellularLocation>
        <location evidence="1">Cytoplasm</location>
    </subcellularLocation>
    <subcellularLocation>
        <location evidence="4">Mitochondrion inner membrane</location>
        <topology evidence="4">Peripheral membrane protein</topology>
    </subcellularLocation>
    <subcellularLocation>
        <location evidence="2">Mitochondrion intermembrane space</location>
    </subcellularLocation>
</comment>
<dbReference type="PANTHER" id="PTHR12418">
    <property type="entry name" value="ACYL-COENZYME A THIOESTERASE THEM4"/>
    <property type="match status" value="1"/>
</dbReference>
<evidence type="ECO:0000256" key="26">
    <source>
        <dbReference type="ARBA" id="ARBA00048180"/>
    </source>
</evidence>
<evidence type="ECO:0000256" key="24">
    <source>
        <dbReference type="ARBA" id="ARBA00047969"/>
    </source>
</evidence>
<keyword evidence="29" id="KW-1185">Reference proteome</keyword>
<keyword evidence="12" id="KW-0443">Lipid metabolism</keyword>
<evidence type="ECO:0000256" key="16">
    <source>
        <dbReference type="ARBA" id="ARBA00035852"/>
    </source>
</evidence>
<keyword evidence="7" id="KW-0053">Apoptosis</keyword>
<evidence type="ECO:0000256" key="8">
    <source>
        <dbReference type="ARBA" id="ARBA00022792"/>
    </source>
</evidence>
<evidence type="ECO:0000256" key="22">
    <source>
        <dbReference type="ARBA" id="ARBA00047588"/>
    </source>
</evidence>
<dbReference type="GO" id="GO:0005758">
    <property type="term" value="C:mitochondrial intermembrane space"/>
    <property type="evidence" value="ECO:0007669"/>
    <property type="project" value="UniProtKB-SubCell"/>
</dbReference>